<keyword evidence="2 5" id="KW-0808">Transferase</keyword>
<evidence type="ECO:0000313" key="5">
    <source>
        <dbReference type="EMBL" id="MPM32491.1"/>
    </source>
</evidence>
<keyword evidence="1" id="KW-0723">Serine/threonine-protein kinase</keyword>
<dbReference type="InterPro" id="IPR026565">
    <property type="entry name" value="PPDK_reg"/>
</dbReference>
<protein>
    <submittedName>
        <fullName evidence="5">Putative pyruvate, phosphate dikinase regulatory protein</fullName>
        <ecNumber evidence="5">2.7.11.32</ecNumber>
    </submittedName>
</protein>
<evidence type="ECO:0000256" key="2">
    <source>
        <dbReference type="ARBA" id="ARBA00022679"/>
    </source>
</evidence>
<keyword evidence="3" id="KW-0547">Nucleotide-binding</keyword>
<keyword evidence="4" id="KW-0418">Kinase</keyword>
<dbReference type="EC" id="2.7.11.32" evidence="5"/>
<dbReference type="InterPro" id="IPR005177">
    <property type="entry name" value="Kinase-pyrophosphorylase"/>
</dbReference>
<evidence type="ECO:0000256" key="1">
    <source>
        <dbReference type="ARBA" id="ARBA00022527"/>
    </source>
</evidence>
<gene>
    <name evidence="5" type="primary">yqfL_7</name>
    <name evidence="5" type="ORF">SDC9_79054</name>
</gene>
<dbReference type="EMBL" id="VSSQ01006376">
    <property type="protein sequence ID" value="MPM32491.1"/>
    <property type="molecule type" value="Genomic_DNA"/>
</dbReference>
<dbReference type="PANTHER" id="PTHR31756">
    <property type="entry name" value="PYRUVATE, PHOSPHATE DIKINASE REGULATORY PROTEIN 1, CHLOROPLASTIC"/>
    <property type="match status" value="1"/>
</dbReference>
<sequence>MQMDLYAIYLVSDSIGETADVVIRSALYQFETENYQLKKYSYVQTTEEIDDICAKATEDEQAMIFYTFVKKEMADYMKARIEKSKLIGVDIYSPILTGLGQLFQLPAKEKPGINRQLNEDYFNRVEAIEFSVKYDDGRDPRGIEKADIVLVGVSRTSKTPLSIYLANKNVKVANIPLFPESKPPKEIFTIAPERIIGLVNSPKKLNEVRKERLKTLGLPPSASYAGMERILEELEYADQIMKQIGCEVIDVSSKAIEETADHILHYMDVMNISRKQL</sequence>
<proteinExistence type="inferred from homology"/>
<dbReference type="GO" id="GO:0004674">
    <property type="term" value="F:protein serine/threonine kinase activity"/>
    <property type="evidence" value="ECO:0007669"/>
    <property type="project" value="UniProtKB-KW"/>
</dbReference>
<dbReference type="Pfam" id="PF03618">
    <property type="entry name" value="Kinase-PPPase"/>
    <property type="match status" value="1"/>
</dbReference>
<dbReference type="AlphaFoldDB" id="A0A644YXB9"/>
<organism evidence="5">
    <name type="scientific">bioreactor metagenome</name>
    <dbReference type="NCBI Taxonomy" id="1076179"/>
    <lineage>
        <taxon>unclassified sequences</taxon>
        <taxon>metagenomes</taxon>
        <taxon>ecological metagenomes</taxon>
    </lineage>
</organism>
<accession>A0A644YXB9</accession>
<keyword evidence="5" id="KW-0670">Pyruvate</keyword>
<reference evidence="5" key="1">
    <citation type="submission" date="2019-08" db="EMBL/GenBank/DDBJ databases">
        <authorList>
            <person name="Kucharzyk K."/>
            <person name="Murdoch R.W."/>
            <person name="Higgins S."/>
            <person name="Loffler F."/>
        </authorList>
    </citation>
    <scope>NUCLEOTIDE SEQUENCE</scope>
</reference>
<dbReference type="HAMAP" id="MF_00921">
    <property type="entry name" value="PDRP"/>
    <property type="match status" value="1"/>
</dbReference>
<dbReference type="NCBIfam" id="NF003742">
    <property type="entry name" value="PRK05339.1"/>
    <property type="match status" value="1"/>
</dbReference>
<name>A0A644YXB9_9ZZZZ</name>
<dbReference type="PANTHER" id="PTHR31756:SF3">
    <property type="entry name" value="PYRUVATE, PHOSPHATE DIKINASE REGULATORY PROTEIN 1, CHLOROPLASTIC"/>
    <property type="match status" value="1"/>
</dbReference>
<evidence type="ECO:0000256" key="3">
    <source>
        <dbReference type="ARBA" id="ARBA00022741"/>
    </source>
</evidence>
<dbReference type="GO" id="GO:0005524">
    <property type="term" value="F:ATP binding"/>
    <property type="evidence" value="ECO:0007669"/>
    <property type="project" value="InterPro"/>
</dbReference>
<comment type="caution">
    <text evidence="5">The sequence shown here is derived from an EMBL/GenBank/DDBJ whole genome shotgun (WGS) entry which is preliminary data.</text>
</comment>
<evidence type="ECO:0000256" key="4">
    <source>
        <dbReference type="ARBA" id="ARBA00022777"/>
    </source>
</evidence>